<dbReference type="Pfam" id="PF00001">
    <property type="entry name" value="7tm_1"/>
    <property type="match status" value="1"/>
</dbReference>
<name>A0ABM1B6Q5_LIMPO</name>
<gene>
    <name evidence="12" type="primary">LOC106460716</name>
</gene>
<keyword evidence="5 9" id="KW-1133">Transmembrane helix</keyword>
<evidence type="ECO:0000256" key="2">
    <source>
        <dbReference type="ARBA" id="ARBA00010663"/>
    </source>
</evidence>
<comment type="similarity">
    <text evidence="2 8">Belongs to the G-protein coupled receptor 1 family.</text>
</comment>
<dbReference type="PANTHER" id="PTHR24241">
    <property type="entry name" value="NEUROPEPTIDE RECEPTOR-RELATED G-PROTEIN COUPLED RECEPTOR"/>
    <property type="match status" value="1"/>
</dbReference>
<organism evidence="11 12">
    <name type="scientific">Limulus polyphemus</name>
    <name type="common">Atlantic horseshoe crab</name>
    <dbReference type="NCBI Taxonomy" id="6850"/>
    <lineage>
        <taxon>Eukaryota</taxon>
        <taxon>Metazoa</taxon>
        <taxon>Ecdysozoa</taxon>
        <taxon>Arthropoda</taxon>
        <taxon>Chelicerata</taxon>
        <taxon>Merostomata</taxon>
        <taxon>Xiphosura</taxon>
        <taxon>Limulidae</taxon>
        <taxon>Limulus</taxon>
    </lineage>
</organism>
<keyword evidence="8" id="KW-0297">G-protein coupled receptor</keyword>
<keyword evidence="7 8" id="KW-0675">Receptor</keyword>
<evidence type="ECO:0000256" key="6">
    <source>
        <dbReference type="ARBA" id="ARBA00023136"/>
    </source>
</evidence>
<dbReference type="PROSITE" id="PS50262">
    <property type="entry name" value="G_PROTEIN_RECEP_F1_2"/>
    <property type="match status" value="1"/>
</dbReference>
<dbReference type="InterPro" id="IPR000276">
    <property type="entry name" value="GPCR_Rhodpsn"/>
</dbReference>
<evidence type="ECO:0000313" key="12">
    <source>
        <dbReference type="RefSeq" id="XP_013775909.1"/>
    </source>
</evidence>
<evidence type="ECO:0000259" key="10">
    <source>
        <dbReference type="PROSITE" id="PS50262"/>
    </source>
</evidence>
<dbReference type="GeneID" id="106460716"/>
<feature type="transmembrane region" description="Helical" evidence="9">
    <location>
        <begin position="226"/>
        <end position="248"/>
    </location>
</feature>
<dbReference type="InterPro" id="IPR017452">
    <property type="entry name" value="GPCR_Rhodpsn_7TM"/>
</dbReference>
<keyword evidence="3" id="KW-1003">Cell membrane</keyword>
<keyword evidence="6 9" id="KW-0472">Membrane</keyword>
<comment type="subcellular location">
    <subcellularLocation>
        <location evidence="1">Cell membrane</location>
        <topology evidence="1">Multi-pass membrane protein</topology>
    </subcellularLocation>
</comment>
<proteinExistence type="inferred from homology"/>
<dbReference type="PROSITE" id="PS00237">
    <property type="entry name" value="G_PROTEIN_RECEP_F1_1"/>
    <property type="match status" value="1"/>
</dbReference>
<evidence type="ECO:0000256" key="9">
    <source>
        <dbReference type="SAM" id="Phobius"/>
    </source>
</evidence>
<keyword evidence="8" id="KW-0807">Transducer</keyword>
<dbReference type="Gene3D" id="1.20.1070.10">
    <property type="entry name" value="Rhodopsin 7-helix transmembrane proteins"/>
    <property type="match status" value="1"/>
</dbReference>
<sequence>MSSEFAKLCDVGLSVTNDVLKKVNSNFIKGNLQHQLSVEKKAPIKRKLVKSVPPITKPPTRVVLGVVTSKAKGSLDMKRKAMSYVLTGSEEQHFEARSAIVAHMLRIPELLVWEYYGREWRAGDVVCRLVKFLQTFSICASNYLIVAIALDRYKDIRRPLSPPWKVESFEKVNEAKKASYLIVRSWVLAGGVANTSNLVLFRRIKYQGRNVCRNILYDSPPIHLRLYLTVMIVVVYALPLLIISICYVRIFQKVSQRANENQTSESKDKPGKDRKLILRQTPMAYLPRAKSKTLKTTFVIVTLFFVCSSPYCIIEIWRVYGQYLNVDAMTYSILAAQAVSNSSTNPLVFLLFNFAINYGRQGGENSAKSLAFKIFNQAKQKENINEVIGIRD</sequence>
<evidence type="ECO:0000256" key="1">
    <source>
        <dbReference type="ARBA" id="ARBA00004651"/>
    </source>
</evidence>
<accession>A0ABM1B6Q5</accession>
<evidence type="ECO:0000256" key="4">
    <source>
        <dbReference type="ARBA" id="ARBA00022692"/>
    </source>
</evidence>
<evidence type="ECO:0000256" key="3">
    <source>
        <dbReference type="ARBA" id="ARBA00022475"/>
    </source>
</evidence>
<dbReference type="Proteomes" id="UP000694941">
    <property type="component" value="Unplaced"/>
</dbReference>
<evidence type="ECO:0000256" key="5">
    <source>
        <dbReference type="ARBA" id="ARBA00022989"/>
    </source>
</evidence>
<keyword evidence="4 8" id="KW-0812">Transmembrane</keyword>
<dbReference type="PANTHER" id="PTHR24241:SF83">
    <property type="entry name" value="G-PROTEIN COUPLED RECEPTOR 150-RELATED"/>
    <property type="match status" value="1"/>
</dbReference>
<dbReference type="PRINTS" id="PR00237">
    <property type="entry name" value="GPCRRHODOPSN"/>
</dbReference>
<keyword evidence="11" id="KW-1185">Reference proteome</keyword>
<feature type="transmembrane region" description="Helical" evidence="9">
    <location>
        <begin position="329"/>
        <end position="352"/>
    </location>
</feature>
<feature type="transmembrane region" description="Helical" evidence="9">
    <location>
        <begin position="298"/>
        <end position="317"/>
    </location>
</feature>
<dbReference type="RefSeq" id="XP_013775909.1">
    <property type="nucleotide sequence ID" value="XM_013920455.1"/>
</dbReference>
<feature type="domain" description="G-protein coupled receptors family 1 profile" evidence="10">
    <location>
        <begin position="59"/>
        <end position="349"/>
    </location>
</feature>
<evidence type="ECO:0000256" key="7">
    <source>
        <dbReference type="ARBA" id="ARBA00023170"/>
    </source>
</evidence>
<evidence type="ECO:0000256" key="8">
    <source>
        <dbReference type="RuleBase" id="RU000688"/>
    </source>
</evidence>
<reference evidence="12" key="1">
    <citation type="submission" date="2025-08" db="UniProtKB">
        <authorList>
            <consortium name="RefSeq"/>
        </authorList>
    </citation>
    <scope>IDENTIFICATION</scope>
    <source>
        <tissue evidence="12">Muscle</tissue>
    </source>
</reference>
<evidence type="ECO:0000313" key="11">
    <source>
        <dbReference type="Proteomes" id="UP000694941"/>
    </source>
</evidence>
<dbReference type="SUPFAM" id="SSF81321">
    <property type="entry name" value="Family A G protein-coupled receptor-like"/>
    <property type="match status" value="1"/>
</dbReference>
<protein>
    <submittedName>
        <fullName evidence="12">Cardioacceleratory peptide receptor-like</fullName>
    </submittedName>
</protein>